<dbReference type="STRING" id="1166340.SAMN05192583_0154"/>
<organism evidence="13 14">
    <name type="scientific">Sphingomonas gellani</name>
    <dbReference type="NCBI Taxonomy" id="1166340"/>
    <lineage>
        <taxon>Bacteria</taxon>
        <taxon>Pseudomonadati</taxon>
        <taxon>Pseudomonadota</taxon>
        <taxon>Alphaproteobacteria</taxon>
        <taxon>Sphingomonadales</taxon>
        <taxon>Sphingomonadaceae</taxon>
        <taxon>Sphingomonas</taxon>
    </lineage>
</organism>
<keyword evidence="7" id="KW-0653">Protein transport</keyword>
<evidence type="ECO:0000256" key="2">
    <source>
        <dbReference type="ARBA" id="ARBA00007246"/>
    </source>
</evidence>
<dbReference type="SUPFAM" id="SSF54523">
    <property type="entry name" value="Pili subunits"/>
    <property type="match status" value="1"/>
</dbReference>
<protein>
    <recommendedName>
        <fullName evidence="10">Type II secretion system protein K</fullName>
    </recommendedName>
</protein>
<dbReference type="Pfam" id="PF03934">
    <property type="entry name" value="T2SSK"/>
    <property type="match status" value="1"/>
</dbReference>
<dbReference type="InterPro" id="IPR049031">
    <property type="entry name" value="T2SSK_SAM-like_1st"/>
</dbReference>
<dbReference type="OrthoDB" id="9788973at2"/>
<dbReference type="Gene3D" id="3.30.1300.30">
    <property type="entry name" value="GSPII I/J protein-like"/>
    <property type="match status" value="1"/>
</dbReference>
<evidence type="ECO:0000259" key="12">
    <source>
        <dbReference type="Pfam" id="PF21687"/>
    </source>
</evidence>
<dbReference type="PANTHER" id="PTHR38831">
    <property type="entry name" value="TYPE II SECRETION SYSTEM PROTEIN K"/>
    <property type="match status" value="1"/>
</dbReference>
<dbReference type="PIRSF" id="PIRSF002786">
    <property type="entry name" value="XcpX"/>
    <property type="match status" value="1"/>
</dbReference>
<dbReference type="GO" id="GO:0009306">
    <property type="term" value="P:protein secretion"/>
    <property type="evidence" value="ECO:0007669"/>
    <property type="project" value="InterPro"/>
</dbReference>
<dbReference type="GO" id="GO:0005886">
    <property type="term" value="C:plasma membrane"/>
    <property type="evidence" value="ECO:0007669"/>
    <property type="project" value="UniProtKB-SubCell"/>
</dbReference>
<dbReference type="InterPro" id="IPR038072">
    <property type="entry name" value="GspK_central_sf"/>
</dbReference>
<dbReference type="InterPro" id="IPR045584">
    <property type="entry name" value="Pilin-like"/>
</dbReference>
<accession>A0A1H7Y8L7</accession>
<dbReference type="InterPro" id="IPR005628">
    <property type="entry name" value="GspK"/>
</dbReference>
<dbReference type="EMBL" id="FOCF01000001">
    <property type="protein sequence ID" value="SEM42512.1"/>
    <property type="molecule type" value="Genomic_DNA"/>
</dbReference>
<keyword evidence="8" id="KW-1133">Transmembrane helix</keyword>
<name>A0A1H7Y8L7_9SPHN</name>
<feature type="domain" description="T2SS protein K second SAM-like" evidence="11">
    <location>
        <begin position="203"/>
        <end position="262"/>
    </location>
</feature>
<evidence type="ECO:0000313" key="14">
    <source>
        <dbReference type="Proteomes" id="UP000199206"/>
    </source>
</evidence>
<dbReference type="Gene3D" id="1.10.40.60">
    <property type="entry name" value="EpsJ-like"/>
    <property type="match status" value="2"/>
</dbReference>
<comment type="subcellular location">
    <subcellularLocation>
        <location evidence="1 10">Cell inner membrane</location>
    </subcellularLocation>
</comment>
<dbReference type="InterPro" id="IPR049179">
    <property type="entry name" value="T2SSK_SAM-like_2nd"/>
</dbReference>
<gene>
    <name evidence="13" type="ORF">SAMN05192583_0154</name>
</gene>
<keyword evidence="5 10" id="KW-0997">Cell inner membrane</keyword>
<keyword evidence="14" id="KW-1185">Reference proteome</keyword>
<reference evidence="14" key="1">
    <citation type="submission" date="2016-10" db="EMBL/GenBank/DDBJ databases">
        <authorList>
            <person name="Varghese N."/>
            <person name="Submissions S."/>
        </authorList>
    </citation>
    <scope>NUCLEOTIDE SEQUENCE [LARGE SCALE GENOMIC DNA]</scope>
    <source>
        <strain evidence="14">S6-262</strain>
    </source>
</reference>
<sequence>MLVAVIAVIAGTALERLTLTTRLAGNAVAGQAAEGFARAAETLALTRIDALLSQSRDRVTLAGDWSGRPFALPLPGGIATARVSDGGNCFNLNGLVVAGGPGVYTSNPLARAQLARLIALLGLPGQGDPVAAAASDWIDSDSDQQANGAEDQSYMSLAVPYRTAGTLMADVSELRAVAGVTPDLFRRLRPFLCTLPRAEPVAININTLLPEQAALLAMQVPDTLSVETARQLILRRPPQGWATADAFWQQANQAGVNTGLGNTGQVAVTTKWFALRVDVTVNGAERSERGLIDATRLPAQLVSRQWGEAT</sequence>
<dbReference type="AlphaFoldDB" id="A0A1H7Y8L7"/>
<feature type="domain" description="T2SS protein K first SAM-like" evidence="12">
    <location>
        <begin position="88"/>
        <end position="196"/>
    </location>
</feature>
<dbReference type="Pfam" id="PF21687">
    <property type="entry name" value="T2SSK_1st"/>
    <property type="match status" value="1"/>
</dbReference>
<keyword evidence="6" id="KW-0812">Transmembrane</keyword>
<evidence type="ECO:0000256" key="10">
    <source>
        <dbReference type="PIRNR" id="PIRNR002786"/>
    </source>
</evidence>
<dbReference type="SUPFAM" id="SSF158544">
    <property type="entry name" value="GspK insert domain-like"/>
    <property type="match status" value="2"/>
</dbReference>
<keyword evidence="4 10" id="KW-1003">Cell membrane</keyword>
<evidence type="ECO:0000256" key="9">
    <source>
        <dbReference type="ARBA" id="ARBA00023136"/>
    </source>
</evidence>
<evidence type="ECO:0000256" key="6">
    <source>
        <dbReference type="ARBA" id="ARBA00022692"/>
    </source>
</evidence>
<evidence type="ECO:0000256" key="1">
    <source>
        <dbReference type="ARBA" id="ARBA00004533"/>
    </source>
</evidence>
<dbReference type="NCBIfam" id="NF037980">
    <property type="entry name" value="T2SS_GspK"/>
    <property type="match status" value="1"/>
</dbReference>
<keyword evidence="3 10" id="KW-0813">Transport</keyword>
<keyword evidence="9 10" id="KW-0472">Membrane</keyword>
<evidence type="ECO:0000256" key="8">
    <source>
        <dbReference type="ARBA" id="ARBA00022989"/>
    </source>
</evidence>
<evidence type="ECO:0000256" key="3">
    <source>
        <dbReference type="ARBA" id="ARBA00022448"/>
    </source>
</evidence>
<comment type="similarity">
    <text evidence="2 10">Belongs to the GSP K family.</text>
</comment>
<evidence type="ECO:0000256" key="4">
    <source>
        <dbReference type="ARBA" id="ARBA00022475"/>
    </source>
</evidence>
<proteinExistence type="inferred from homology"/>
<evidence type="ECO:0000256" key="7">
    <source>
        <dbReference type="ARBA" id="ARBA00022927"/>
    </source>
</evidence>
<evidence type="ECO:0000313" key="13">
    <source>
        <dbReference type="EMBL" id="SEM42512.1"/>
    </source>
</evidence>
<evidence type="ECO:0000256" key="5">
    <source>
        <dbReference type="ARBA" id="ARBA00022519"/>
    </source>
</evidence>
<evidence type="ECO:0000259" key="11">
    <source>
        <dbReference type="Pfam" id="PF03934"/>
    </source>
</evidence>
<dbReference type="PANTHER" id="PTHR38831:SF1">
    <property type="entry name" value="TYPE II SECRETION SYSTEM PROTEIN K-RELATED"/>
    <property type="match status" value="1"/>
</dbReference>
<dbReference type="Proteomes" id="UP000199206">
    <property type="component" value="Unassembled WGS sequence"/>
</dbReference>